<keyword evidence="2" id="KW-0472">Membrane</keyword>
<feature type="transmembrane region" description="Helical" evidence="2">
    <location>
        <begin position="148"/>
        <end position="169"/>
    </location>
</feature>
<feature type="transmembrane region" description="Helical" evidence="2">
    <location>
        <begin position="236"/>
        <end position="257"/>
    </location>
</feature>
<evidence type="ECO:0000313" key="4">
    <source>
        <dbReference type="EMBL" id="QEV62770.1"/>
    </source>
</evidence>
<dbReference type="Proteomes" id="UP000549009">
    <property type="component" value="Unassembled WGS sequence"/>
</dbReference>
<proteinExistence type="predicted"/>
<gene>
    <name evidence="4" type="ORF">CP982_32050</name>
    <name evidence="3" type="ORF">FHS40_004212</name>
</gene>
<evidence type="ECO:0008006" key="7">
    <source>
        <dbReference type="Google" id="ProtNLM"/>
    </source>
</evidence>
<protein>
    <recommendedName>
        <fullName evidence="7">ABC transporter permease</fullName>
    </recommendedName>
</protein>
<accession>A0A5P2XIC5</accession>
<feature type="compositionally biased region" description="Acidic residues" evidence="1">
    <location>
        <begin position="343"/>
        <end position="354"/>
    </location>
</feature>
<feature type="transmembrane region" description="Helical" evidence="2">
    <location>
        <begin position="181"/>
        <end position="203"/>
    </location>
</feature>
<evidence type="ECO:0000313" key="5">
    <source>
        <dbReference type="Proteomes" id="UP000326505"/>
    </source>
</evidence>
<organism evidence="4 5">
    <name type="scientific">Streptomyces spectabilis</name>
    <dbReference type="NCBI Taxonomy" id="68270"/>
    <lineage>
        <taxon>Bacteria</taxon>
        <taxon>Bacillati</taxon>
        <taxon>Actinomycetota</taxon>
        <taxon>Actinomycetes</taxon>
        <taxon>Kitasatosporales</taxon>
        <taxon>Streptomycetaceae</taxon>
        <taxon>Streptomyces</taxon>
    </lineage>
</organism>
<name>A0A5P2XIC5_STRST</name>
<evidence type="ECO:0000313" key="3">
    <source>
        <dbReference type="EMBL" id="MBB5105119.1"/>
    </source>
</evidence>
<keyword evidence="2" id="KW-1133">Transmembrane helix</keyword>
<evidence type="ECO:0000256" key="2">
    <source>
        <dbReference type="SAM" id="Phobius"/>
    </source>
</evidence>
<dbReference type="EMBL" id="CP023690">
    <property type="protein sequence ID" value="QEV62770.1"/>
    <property type="molecule type" value="Genomic_DNA"/>
</dbReference>
<dbReference type="KEGG" id="sspb:CP982_32050"/>
<dbReference type="RefSeq" id="WP_150513633.1">
    <property type="nucleotide sequence ID" value="NZ_BMSQ01000002.1"/>
</dbReference>
<feature type="compositionally biased region" description="Low complexity" evidence="1">
    <location>
        <begin position="329"/>
        <end position="342"/>
    </location>
</feature>
<sequence length="354" mass="36384">MPVSARGPLRHVLVHLLTPLLMCLGMGLAYMSAFVTPEPHEMPVAVVGTDARAHAFAASVADEAGDALDVRTLASRAQAVDALKSLDISGAYVPDARAPELLVASAGSDMSALAAEKVFTPVAAAQGSPLKVTNVAPPVSDDPTGQGLFFLLVAVSIGSYASVAALGAAGGALRMRVRAGLAVGVAFAVSLIGTALAGPVFHLAHHGLWGVWAMSWLYSAGILLIGVGLHTFLRRWTTLAMMVLFVMLNFTSSGGLFRPELQNGFFGSLHAFWNGAGFVEGVRAQQYFGGHGLGGHVGTLVAWLVVGALLTAVAGLVERRRGAVAAAPVEPTAAEAAKASATSEEEELEESVGV</sequence>
<feature type="transmembrane region" description="Helical" evidence="2">
    <location>
        <begin position="297"/>
        <end position="317"/>
    </location>
</feature>
<dbReference type="OrthoDB" id="3288304at2"/>
<reference evidence="3 6" key="2">
    <citation type="submission" date="2020-08" db="EMBL/GenBank/DDBJ databases">
        <title>Genomic Encyclopedia of Type Strains, Phase III (KMG-III): the genomes of soil and plant-associated and newly described type strains.</title>
        <authorList>
            <person name="Whitman W."/>
        </authorList>
    </citation>
    <scope>NUCLEOTIDE SEQUENCE [LARGE SCALE GENOMIC DNA]</scope>
    <source>
        <strain evidence="3 6">CECT 3146</strain>
    </source>
</reference>
<feature type="region of interest" description="Disordered" evidence="1">
    <location>
        <begin position="329"/>
        <end position="354"/>
    </location>
</feature>
<evidence type="ECO:0000256" key="1">
    <source>
        <dbReference type="SAM" id="MobiDB-lite"/>
    </source>
</evidence>
<keyword evidence="2" id="KW-0812">Transmembrane</keyword>
<reference evidence="4 5" key="1">
    <citation type="submission" date="2017-09" db="EMBL/GenBank/DDBJ databases">
        <authorList>
            <person name="Lee N."/>
            <person name="Cho B.-K."/>
        </authorList>
    </citation>
    <scope>NUCLEOTIDE SEQUENCE [LARGE SCALE GENOMIC DNA]</scope>
    <source>
        <strain evidence="4 5">ATCC 27465</strain>
    </source>
</reference>
<keyword evidence="6" id="KW-1185">Reference proteome</keyword>
<dbReference type="Proteomes" id="UP000326505">
    <property type="component" value="Chromosome"/>
</dbReference>
<dbReference type="AlphaFoldDB" id="A0A5P2XIC5"/>
<feature type="transmembrane region" description="Helical" evidence="2">
    <location>
        <begin position="12"/>
        <end position="33"/>
    </location>
</feature>
<feature type="transmembrane region" description="Helical" evidence="2">
    <location>
        <begin position="209"/>
        <end position="229"/>
    </location>
</feature>
<dbReference type="EMBL" id="JACHJD010000006">
    <property type="protein sequence ID" value="MBB5105119.1"/>
    <property type="molecule type" value="Genomic_DNA"/>
</dbReference>
<evidence type="ECO:0000313" key="6">
    <source>
        <dbReference type="Proteomes" id="UP000549009"/>
    </source>
</evidence>